<dbReference type="OrthoDB" id="1442375at2"/>
<accession>A0A1H6F6Z5</accession>
<dbReference type="SUPFAM" id="SSF103642">
    <property type="entry name" value="Sec-C motif"/>
    <property type="match status" value="1"/>
</dbReference>
<dbReference type="EMBL" id="FMSV02000152">
    <property type="protein sequence ID" value="SEH05069.1"/>
    <property type="molecule type" value="Genomic_DNA"/>
</dbReference>
<gene>
    <name evidence="3" type="primary">hcpC_1</name>
    <name evidence="3" type="ORF">MBHS_00922</name>
</gene>
<keyword evidence="4" id="KW-1185">Reference proteome</keyword>
<dbReference type="GO" id="GO:0008800">
    <property type="term" value="F:beta-lactamase activity"/>
    <property type="evidence" value="ECO:0007669"/>
    <property type="project" value="UniProtKB-EC"/>
</dbReference>
<dbReference type="InterPro" id="IPR006597">
    <property type="entry name" value="Sel1-like"/>
</dbReference>
<reference evidence="3 4" key="1">
    <citation type="submission" date="2016-10" db="EMBL/GenBank/DDBJ databases">
        <authorList>
            <person name="de Groot N.N."/>
        </authorList>
    </citation>
    <scope>NUCLEOTIDE SEQUENCE [LARGE SCALE GENOMIC DNA]</scope>
    <source>
        <strain evidence="3">MBHS1</strain>
    </source>
</reference>
<dbReference type="Pfam" id="PF02810">
    <property type="entry name" value="SEC-C"/>
    <property type="match status" value="1"/>
</dbReference>
<dbReference type="RefSeq" id="WP_103919054.1">
    <property type="nucleotide sequence ID" value="NZ_FMSV02000152.1"/>
</dbReference>
<evidence type="ECO:0000313" key="4">
    <source>
        <dbReference type="Proteomes" id="UP000236724"/>
    </source>
</evidence>
<dbReference type="Pfam" id="PF13643">
    <property type="entry name" value="DUF4145"/>
    <property type="match status" value="1"/>
</dbReference>
<feature type="coiled-coil region" evidence="1">
    <location>
        <begin position="188"/>
        <end position="215"/>
    </location>
</feature>
<evidence type="ECO:0000313" key="3">
    <source>
        <dbReference type="EMBL" id="SEH05069.1"/>
    </source>
</evidence>
<dbReference type="Pfam" id="PF08238">
    <property type="entry name" value="Sel1"/>
    <property type="match status" value="6"/>
</dbReference>
<dbReference type="EC" id="3.5.2.6" evidence="3"/>
<dbReference type="Proteomes" id="UP000236724">
    <property type="component" value="Unassembled WGS sequence"/>
</dbReference>
<dbReference type="PANTHER" id="PTHR11102:SF160">
    <property type="entry name" value="ERAD-ASSOCIATED E3 UBIQUITIN-PROTEIN LIGASE COMPONENT HRD3"/>
    <property type="match status" value="1"/>
</dbReference>
<sequence>MLSFIHSLSPTLHRHYELAYRHWHEDPENTLVKLRACAQVLVDLIFEHYQMQAAESEYDNPSLYDQINTLESAHLAPYHIRESLNFLRVEGNKGAHPGGNAFRSITITRKTALQALKTAYEITCWLYETLYAGQVHEIPDFTPPSESNSDKLYGDALMRNDADAQYAVGMIFRQRALYLQRLLNKKQYEQRRRALQKLAESNMALENAAEIEQLQQIQEDLLYWFRKAVAQQHPGAQFQLAQWHLNQEGDAAAMKQAKQLLEQAAAQGDNDALYTLGCFYLYGAMHKQHTHPQDYGQAFEAFMQAAQHDHLGALNQLVQMYYEGLGVAQDLDEAFYYAQKAALAGFPSAQFKLAHLYQAGLGVAENPQTAFHWYKEAAQGGYPDAQLVLFKYYSNGIEVKKDLYQAVQWLQRAVIQEHPGAYYYLGLAYKRGIGVKVDPVKALNLFKCCIEADTRNYYEGAKLEFAEGVEQLRKQAIKAAKAKSAPPFHRNALQSSVSNDNLQAKPGRNDPCPCGSGKKYKKCCM</sequence>
<dbReference type="InterPro" id="IPR025285">
    <property type="entry name" value="DUF4145"/>
</dbReference>
<keyword evidence="1" id="KW-0175">Coiled coil</keyword>
<protein>
    <submittedName>
        <fullName evidence="3">Putative beta-lactamase HcpC</fullName>
        <ecNumber evidence="3">3.5.2.6</ecNumber>
    </submittedName>
</protein>
<dbReference type="SUPFAM" id="SSF81901">
    <property type="entry name" value="HCP-like"/>
    <property type="match status" value="2"/>
</dbReference>
<organism evidence="3 4">
    <name type="scientific">Candidatus Venteria ishoeyi</name>
    <dbReference type="NCBI Taxonomy" id="1899563"/>
    <lineage>
        <taxon>Bacteria</taxon>
        <taxon>Pseudomonadati</taxon>
        <taxon>Pseudomonadota</taxon>
        <taxon>Gammaproteobacteria</taxon>
        <taxon>Thiotrichales</taxon>
        <taxon>Thiotrichaceae</taxon>
        <taxon>Venteria</taxon>
    </lineage>
</organism>
<feature type="domain" description="DUF4145" evidence="2">
    <location>
        <begin position="20"/>
        <end position="114"/>
    </location>
</feature>
<proteinExistence type="predicted"/>
<name>A0A1H6F6Z5_9GAMM</name>
<dbReference type="InterPro" id="IPR050767">
    <property type="entry name" value="Sel1_AlgK"/>
</dbReference>
<dbReference type="Gene3D" id="1.25.40.10">
    <property type="entry name" value="Tetratricopeptide repeat domain"/>
    <property type="match status" value="2"/>
</dbReference>
<dbReference type="AlphaFoldDB" id="A0A1H6F6Z5"/>
<dbReference type="InterPro" id="IPR004027">
    <property type="entry name" value="SEC_C_motif"/>
</dbReference>
<evidence type="ECO:0000256" key="1">
    <source>
        <dbReference type="SAM" id="Coils"/>
    </source>
</evidence>
<dbReference type="InterPro" id="IPR011990">
    <property type="entry name" value="TPR-like_helical_dom_sf"/>
</dbReference>
<evidence type="ECO:0000259" key="2">
    <source>
        <dbReference type="Pfam" id="PF13643"/>
    </source>
</evidence>
<keyword evidence="3" id="KW-0378">Hydrolase</keyword>
<dbReference type="PANTHER" id="PTHR11102">
    <property type="entry name" value="SEL-1-LIKE PROTEIN"/>
    <property type="match status" value="1"/>
</dbReference>
<dbReference type="SMART" id="SM00671">
    <property type="entry name" value="SEL1"/>
    <property type="match status" value="6"/>
</dbReference>